<feature type="transmembrane region" description="Helical" evidence="7">
    <location>
        <begin position="22"/>
        <end position="39"/>
    </location>
</feature>
<evidence type="ECO:0000259" key="8">
    <source>
        <dbReference type="Pfam" id="PF00999"/>
    </source>
</evidence>
<evidence type="ECO:0000256" key="4">
    <source>
        <dbReference type="ARBA" id="ARBA00022989"/>
    </source>
</evidence>
<dbReference type="Gene3D" id="1.20.1530.20">
    <property type="match status" value="1"/>
</dbReference>
<dbReference type="AlphaFoldDB" id="A0A397S8V6"/>
<feature type="transmembrane region" description="Helical" evidence="7">
    <location>
        <begin position="184"/>
        <end position="208"/>
    </location>
</feature>
<feature type="transmembrane region" description="Helical" evidence="7">
    <location>
        <begin position="84"/>
        <end position="103"/>
    </location>
</feature>
<evidence type="ECO:0000256" key="2">
    <source>
        <dbReference type="ARBA" id="ARBA00022448"/>
    </source>
</evidence>
<proteinExistence type="predicted"/>
<dbReference type="InterPro" id="IPR050794">
    <property type="entry name" value="CPA2_transporter"/>
</dbReference>
<evidence type="ECO:0000256" key="5">
    <source>
        <dbReference type="ARBA" id="ARBA00023065"/>
    </source>
</evidence>
<dbReference type="OrthoDB" id="2687058at2759"/>
<evidence type="ECO:0000256" key="3">
    <source>
        <dbReference type="ARBA" id="ARBA00022692"/>
    </source>
</evidence>
<dbReference type="EMBL" id="QKYT01002211">
    <property type="protein sequence ID" value="RIA78734.1"/>
    <property type="molecule type" value="Genomic_DNA"/>
</dbReference>
<feature type="domain" description="Cation/H+ exchanger transmembrane" evidence="8">
    <location>
        <begin position="31"/>
        <end position="377"/>
    </location>
</feature>
<dbReference type="InterPro" id="IPR006153">
    <property type="entry name" value="Cation/H_exchanger_TM"/>
</dbReference>
<dbReference type="PANTHER" id="PTHR32468">
    <property type="entry name" value="CATION/H + ANTIPORTER"/>
    <property type="match status" value="1"/>
</dbReference>
<feature type="transmembrane region" description="Helical" evidence="7">
    <location>
        <begin position="333"/>
        <end position="356"/>
    </location>
</feature>
<dbReference type="GO" id="GO:1902600">
    <property type="term" value="P:proton transmembrane transport"/>
    <property type="evidence" value="ECO:0007669"/>
    <property type="project" value="InterPro"/>
</dbReference>
<evidence type="ECO:0000313" key="9">
    <source>
        <dbReference type="EMBL" id="RIA78734.1"/>
    </source>
</evidence>
<feature type="transmembrane region" description="Helical" evidence="7">
    <location>
        <begin position="115"/>
        <end position="139"/>
    </location>
</feature>
<feature type="transmembrane region" description="Helical" evidence="7">
    <location>
        <begin position="254"/>
        <end position="273"/>
    </location>
</feature>
<feature type="transmembrane region" description="Helical" evidence="7">
    <location>
        <begin position="151"/>
        <end position="172"/>
    </location>
</feature>
<dbReference type="Proteomes" id="UP000265703">
    <property type="component" value="Unassembled WGS sequence"/>
</dbReference>
<comment type="subcellular location">
    <subcellularLocation>
        <location evidence="1">Membrane</location>
        <topology evidence="1">Multi-pass membrane protein</topology>
    </subcellularLocation>
</comment>
<dbReference type="GO" id="GO:0015297">
    <property type="term" value="F:antiporter activity"/>
    <property type="evidence" value="ECO:0007669"/>
    <property type="project" value="InterPro"/>
</dbReference>
<organism evidence="9 10">
    <name type="scientific">Glomus cerebriforme</name>
    <dbReference type="NCBI Taxonomy" id="658196"/>
    <lineage>
        <taxon>Eukaryota</taxon>
        <taxon>Fungi</taxon>
        <taxon>Fungi incertae sedis</taxon>
        <taxon>Mucoromycota</taxon>
        <taxon>Glomeromycotina</taxon>
        <taxon>Glomeromycetes</taxon>
        <taxon>Glomerales</taxon>
        <taxon>Glomeraceae</taxon>
        <taxon>Glomus</taxon>
    </lineage>
</organism>
<dbReference type="PANTHER" id="PTHR32468:SF0">
    <property type="entry name" value="K(+)_H(+) ANTIPORTER 1"/>
    <property type="match status" value="1"/>
</dbReference>
<gene>
    <name evidence="9" type="ORF">C1645_842474</name>
</gene>
<keyword evidence="10" id="KW-1185">Reference proteome</keyword>
<feature type="transmembrane region" description="Helical" evidence="7">
    <location>
        <begin position="214"/>
        <end position="234"/>
    </location>
</feature>
<keyword evidence="5" id="KW-0406">Ion transport</keyword>
<keyword evidence="6 7" id="KW-0472">Membrane</keyword>
<evidence type="ECO:0000256" key="6">
    <source>
        <dbReference type="ARBA" id="ARBA00023136"/>
    </source>
</evidence>
<accession>A0A397S8V6</accession>
<dbReference type="InterPro" id="IPR038770">
    <property type="entry name" value="Na+/solute_symporter_sf"/>
</dbReference>
<comment type="caution">
    <text evidence="9">The sequence shown here is derived from an EMBL/GenBank/DDBJ whole genome shotgun (WGS) entry which is preliminary data.</text>
</comment>
<dbReference type="GO" id="GO:0016020">
    <property type="term" value="C:membrane"/>
    <property type="evidence" value="ECO:0007669"/>
    <property type="project" value="UniProtKB-SubCell"/>
</dbReference>
<feature type="transmembrane region" description="Helical" evidence="7">
    <location>
        <begin position="51"/>
        <end position="72"/>
    </location>
</feature>
<keyword evidence="2" id="KW-0813">Transport</keyword>
<feature type="transmembrane region" description="Helical" evidence="7">
    <location>
        <begin position="279"/>
        <end position="299"/>
    </location>
</feature>
<keyword evidence="3 7" id="KW-0812">Transmembrane</keyword>
<evidence type="ECO:0000256" key="7">
    <source>
        <dbReference type="SAM" id="Phobius"/>
    </source>
</evidence>
<name>A0A397S8V6_9GLOM</name>
<evidence type="ECO:0000256" key="1">
    <source>
        <dbReference type="ARBA" id="ARBA00004141"/>
    </source>
</evidence>
<feature type="transmembrane region" description="Helical" evidence="7">
    <location>
        <begin position="306"/>
        <end position="327"/>
    </location>
</feature>
<keyword evidence="4 7" id="KW-1133">Transmembrane helix</keyword>
<protein>
    <submittedName>
        <fullName evidence="9">Cation/H+ exchanger</fullName>
    </submittedName>
</protein>
<sequence>MAGEGGVLSGAIPTNYNPSDPITLFIIQVVLIIVFTRLLNIALSPLKQPRVISEVIGGIILGPSVFGRIPGYMDTIFPEASKPLLNLAANLGLVLFLFIIGVEMNPKIIMKNARAAISISAGGISLCFALGAAVSYGLYNNFTDKDQKFSSFLIFIGVAMSITAFPVLARILSELEVIRSPVGIAALTASVNDDVISWVLLALVVSLVNSSNNLTALYVFLLCIGWVIIVVVIIRPILIKLIIKTGSNDNGPTLTMMVITLATVLISAFVTSIVGVHAILGGFIIGVIIPHEGGFAVGITEKIEDLVNILFLPVYFALSGLKTQLGLLNDGTVWVWVFVVILCAMMGKIIGCGLMARVNKYTWRESLTIGVFMSCKG</sequence>
<reference evidence="9 10" key="1">
    <citation type="submission" date="2018-06" db="EMBL/GenBank/DDBJ databases">
        <title>Comparative genomics reveals the genomic features of Rhizophagus irregularis, R. cerebriforme, R. diaphanum and Gigaspora rosea, and their symbiotic lifestyle signature.</title>
        <authorList>
            <person name="Morin E."/>
            <person name="San Clemente H."/>
            <person name="Chen E.C.H."/>
            <person name="De La Providencia I."/>
            <person name="Hainaut M."/>
            <person name="Kuo A."/>
            <person name="Kohler A."/>
            <person name="Murat C."/>
            <person name="Tang N."/>
            <person name="Roy S."/>
            <person name="Loubradou J."/>
            <person name="Henrissat B."/>
            <person name="Grigoriev I.V."/>
            <person name="Corradi N."/>
            <person name="Roux C."/>
            <person name="Martin F.M."/>
        </authorList>
    </citation>
    <scope>NUCLEOTIDE SEQUENCE [LARGE SCALE GENOMIC DNA]</scope>
    <source>
        <strain evidence="9 10">DAOM 227022</strain>
    </source>
</reference>
<dbReference type="Pfam" id="PF00999">
    <property type="entry name" value="Na_H_Exchanger"/>
    <property type="match status" value="1"/>
</dbReference>
<evidence type="ECO:0000313" key="10">
    <source>
        <dbReference type="Proteomes" id="UP000265703"/>
    </source>
</evidence>